<feature type="domain" description="Deoxyribonuclease NucA/NucB" evidence="3">
    <location>
        <begin position="60"/>
        <end position="160"/>
    </location>
</feature>
<feature type="region of interest" description="Disordered" evidence="1">
    <location>
        <begin position="214"/>
        <end position="240"/>
    </location>
</feature>
<dbReference type="AlphaFoldDB" id="A0A9P3PZB0"/>
<evidence type="ECO:0000313" key="4">
    <source>
        <dbReference type="EMBL" id="GLB44249.1"/>
    </source>
</evidence>
<keyword evidence="5" id="KW-1185">Reference proteome</keyword>
<evidence type="ECO:0000256" key="1">
    <source>
        <dbReference type="SAM" id="MobiDB-lite"/>
    </source>
</evidence>
<evidence type="ECO:0000259" key="3">
    <source>
        <dbReference type="Pfam" id="PF14040"/>
    </source>
</evidence>
<dbReference type="Pfam" id="PF14040">
    <property type="entry name" value="DNase_NucA_NucB"/>
    <property type="match status" value="1"/>
</dbReference>
<feature type="chain" id="PRO_5040283917" description="Deoxyribonuclease NucA/NucB domain-containing protein" evidence="2">
    <location>
        <begin position="23"/>
        <end position="311"/>
    </location>
</feature>
<organism evidence="4 5">
    <name type="scientific">Lyophyllum shimeji</name>
    <name type="common">Hon-shimeji</name>
    <name type="synonym">Tricholoma shimeji</name>
    <dbReference type="NCBI Taxonomy" id="47721"/>
    <lineage>
        <taxon>Eukaryota</taxon>
        <taxon>Fungi</taxon>
        <taxon>Dikarya</taxon>
        <taxon>Basidiomycota</taxon>
        <taxon>Agaricomycotina</taxon>
        <taxon>Agaricomycetes</taxon>
        <taxon>Agaricomycetidae</taxon>
        <taxon>Agaricales</taxon>
        <taxon>Tricholomatineae</taxon>
        <taxon>Lyophyllaceae</taxon>
        <taxon>Lyophyllum</taxon>
    </lineage>
</organism>
<feature type="signal peptide" evidence="2">
    <location>
        <begin position="1"/>
        <end position="22"/>
    </location>
</feature>
<sequence>MHPLVAVVAVSVLSLFVPCTNAKVFGLDTRAYPEVTDHHCIAFYCSGLRYFTTPTGFHRDTAGNSNTERSRRHAIGCDGVTNCRTSTTGWSCDEIPYASTFDGGLGCFASDWTRSGRSINSLYNVGTHRCVNAGQNSAHGQALTTFYGRNNIQNYEEFTVGFLLNNGCPNPRSSWCARFFNAVRSGRSTAALCAVATRQRSYAKLTSSAYSRAPRCPSRNYRREDTSSPEDAPNNDTVTPSFAEVTDDMVQVATLENGLQIVPMFGARKVGDDVWIHDDTLQNGTTSKVVGVASMKEAFSGLGKRQTCSSS</sequence>
<dbReference type="Proteomes" id="UP001063166">
    <property type="component" value="Unassembled WGS sequence"/>
</dbReference>
<comment type="caution">
    <text evidence="4">The sequence shown here is derived from an EMBL/GenBank/DDBJ whole genome shotgun (WGS) entry which is preliminary data.</text>
</comment>
<reference evidence="4" key="1">
    <citation type="submission" date="2022-07" db="EMBL/GenBank/DDBJ databases">
        <title>The genome of Lyophyllum shimeji provides insight into the initial evolution of ectomycorrhizal fungal genome.</title>
        <authorList>
            <person name="Kobayashi Y."/>
            <person name="Shibata T."/>
            <person name="Hirakawa H."/>
            <person name="Shigenobu S."/>
            <person name="Nishiyama T."/>
            <person name="Yamada A."/>
            <person name="Hasebe M."/>
            <person name="Kawaguchi M."/>
        </authorList>
    </citation>
    <scope>NUCLEOTIDE SEQUENCE</scope>
    <source>
        <strain evidence="4">AT787</strain>
    </source>
</reference>
<gene>
    <name evidence="4" type="ORF">LshimejAT787_1601790</name>
</gene>
<accession>A0A9P3PZB0</accession>
<name>A0A9P3PZB0_LYOSH</name>
<evidence type="ECO:0000256" key="2">
    <source>
        <dbReference type="SAM" id="SignalP"/>
    </source>
</evidence>
<evidence type="ECO:0000313" key="5">
    <source>
        <dbReference type="Proteomes" id="UP001063166"/>
    </source>
</evidence>
<dbReference type="EMBL" id="BRPK01000016">
    <property type="protein sequence ID" value="GLB44249.1"/>
    <property type="molecule type" value="Genomic_DNA"/>
</dbReference>
<dbReference type="OrthoDB" id="3259102at2759"/>
<protein>
    <recommendedName>
        <fullName evidence="3">Deoxyribonuclease NucA/NucB domain-containing protein</fullName>
    </recommendedName>
</protein>
<proteinExistence type="predicted"/>
<dbReference type="InterPro" id="IPR029476">
    <property type="entry name" value="DNase_NucA_NucB"/>
</dbReference>
<keyword evidence="2" id="KW-0732">Signal</keyword>